<dbReference type="Proteomes" id="UP000625711">
    <property type="component" value="Unassembled WGS sequence"/>
</dbReference>
<organism evidence="1 2">
    <name type="scientific">Rhynchophorus ferrugineus</name>
    <name type="common">Red palm weevil</name>
    <name type="synonym">Curculio ferrugineus</name>
    <dbReference type="NCBI Taxonomy" id="354439"/>
    <lineage>
        <taxon>Eukaryota</taxon>
        <taxon>Metazoa</taxon>
        <taxon>Ecdysozoa</taxon>
        <taxon>Arthropoda</taxon>
        <taxon>Hexapoda</taxon>
        <taxon>Insecta</taxon>
        <taxon>Pterygota</taxon>
        <taxon>Neoptera</taxon>
        <taxon>Endopterygota</taxon>
        <taxon>Coleoptera</taxon>
        <taxon>Polyphaga</taxon>
        <taxon>Cucujiformia</taxon>
        <taxon>Curculionidae</taxon>
        <taxon>Dryophthorinae</taxon>
        <taxon>Rhynchophorus</taxon>
    </lineage>
</organism>
<dbReference type="EMBL" id="JAACXV010014093">
    <property type="protein sequence ID" value="KAF7270456.1"/>
    <property type="molecule type" value="Genomic_DNA"/>
</dbReference>
<proteinExistence type="predicted"/>
<gene>
    <name evidence="1" type="ORF">GWI33_016561</name>
</gene>
<name>A0A834I1E7_RHYFE</name>
<protein>
    <submittedName>
        <fullName evidence="1">Uncharacterized protein</fullName>
    </submittedName>
</protein>
<comment type="caution">
    <text evidence="1">The sequence shown here is derived from an EMBL/GenBank/DDBJ whole genome shotgun (WGS) entry which is preliminary data.</text>
</comment>
<reference evidence="1" key="1">
    <citation type="submission" date="2020-08" db="EMBL/GenBank/DDBJ databases">
        <title>Genome sequencing and assembly of the red palm weevil Rhynchophorus ferrugineus.</title>
        <authorList>
            <person name="Dias G.B."/>
            <person name="Bergman C.M."/>
            <person name="Manee M."/>
        </authorList>
    </citation>
    <scope>NUCLEOTIDE SEQUENCE</scope>
    <source>
        <strain evidence="1">AA-2017</strain>
        <tissue evidence="1">Whole larva</tissue>
    </source>
</reference>
<evidence type="ECO:0000313" key="2">
    <source>
        <dbReference type="Proteomes" id="UP000625711"/>
    </source>
</evidence>
<sequence>MNLREDRNGEADDMRIGKWSVIGDHTREGKRVCESRVGSMQDRLPEARRRNSFKVVSNERDWIFRDSWTKLASGGMEALELFVLSFQRDDSDAVPRGLDFRVALRLLGNGALIAAGLMEWSGFNLSTGSGGRSGGMGEGLANMFRVGRKRREEKK</sequence>
<dbReference type="AlphaFoldDB" id="A0A834I1E7"/>
<keyword evidence="2" id="KW-1185">Reference proteome</keyword>
<evidence type="ECO:0000313" key="1">
    <source>
        <dbReference type="EMBL" id="KAF7270456.1"/>
    </source>
</evidence>
<accession>A0A834I1E7</accession>